<name>A0A9J5WQR4_SOLCO</name>
<dbReference type="EMBL" id="JACXVP010000011">
    <property type="protein sequence ID" value="KAG5577559.1"/>
    <property type="molecule type" value="Genomic_DNA"/>
</dbReference>
<evidence type="ECO:0000313" key="1">
    <source>
        <dbReference type="EMBL" id="KAG5577559.1"/>
    </source>
</evidence>
<comment type="caution">
    <text evidence="1">The sequence shown here is derived from an EMBL/GenBank/DDBJ whole genome shotgun (WGS) entry which is preliminary data.</text>
</comment>
<dbReference type="AlphaFoldDB" id="A0A9J5WQR4"/>
<reference evidence="1 2" key="1">
    <citation type="submission" date="2020-09" db="EMBL/GenBank/DDBJ databases">
        <title>De no assembly of potato wild relative species, Solanum commersonii.</title>
        <authorList>
            <person name="Cho K."/>
        </authorList>
    </citation>
    <scope>NUCLEOTIDE SEQUENCE [LARGE SCALE GENOMIC DNA]</scope>
    <source>
        <strain evidence="1">LZ3.2</strain>
        <tissue evidence="1">Leaf</tissue>
    </source>
</reference>
<proteinExistence type="predicted"/>
<protein>
    <submittedName>
        <fullName evidence="1">Uncharacterized protein</fullName>
    </submittedName>
</protein>
<accession>A0A9J5WQR4</accession>
<evidence type="ECO:0000313" key="2">
    <source>
        <dbReference type="Proteomes" id="UP000824120"/>
    </source>
</evidence>
<gene>
    <name evidence="1" type="ORF">H5410_057693</name>
</gene>
<sequence>MISRRFITLKGFCWNRVYQVNGNLPSSSSNALTPIKIDGWEEDAFLSRSKHLHRVEVFKRRNRRTKQPHHINRDCY</sequence>
<organism evidence="1 2">
    <name type="scientific">Solanum commersonii</name>
    <name type="common">Commerson's wild potato</name>
    <name type="synonym">Commerson's nightshade</name>
    <dbReference type="NCBI Taxonomy" id="4109"/>
    <lineage>
        <taxon>Eukaryota</taxon>
        <taxon>Viridiplantae</taxon>
        <taxon>Streptophyta</taxon>
        <taxon>Embryophyta</taxon>
        <taxon>Tracheophyta</taxon>
        <taxon>Spermatophyta</taxon>
        <taxon>Magnoliopsida</taxon>
        <taxon>eudicotyledons</taxon>
        <taxon>Gunneridae</taxon>
        <taxon>Pentapetalae</taxon>
        <taxon>asterids</taxon>
        <taxon>lamiids</taxon>
        <taxon>Solanales</taxon>
        <taxon>Solanaceae</taxon>
        <taxon>Solanoideae</taxon>
        <taxon>Solaneae</taxon>
        <taxon>Solanum</taxon>
    </lineage>
</organism>
<dbReference type="Proteomes" id="UP000824120">
    <property type="component" value="Chromosome 11"/>
</dbReference>
<dbReference type="OrthoDB" id="677315at2759"/>
<keyword evidence="2" id="KW-1185">Reference proteome</keyword>